<dbReference type="Proteomes" id="UP000187465">
    <property type="component" value="Unassembled WGS sequence"/>
</dbReference>
<evidence type="ECO:0000313" key="3">
    <source>
        <dbReference type="Proteomes" id="UP000187465"/>
    </source>
</evidence>
<accession>A0A1R0XEC7</accession>
<evidence type="ECO:0000313" key="2">
    <source>
        <dbReference type="EMBL" id="OMD33428.1"/>
    </source>
</evidence>
<feature type="domain" description="TniQ" evidence="1">
    <location>
        <begin position="6"/>
        <end position="146"/>
    </location>
</feature>
<dbReference type="RefSeq" id="WP_036685506.1">
    <property type="nucleotide sequence ID" value="NZ_MKQN01000013.1"/>
</dbReference>
<organism evidence="2 3">
    <name type="scientific">Paenibacillus odorifer</name>
    <dbReference type="NCBI Taxonomy" id="189426"/>
    <lineage>
        <taxon>Bacteria</taxon>
        <taxon>Bacillati</taxon>
        <taxon>Bacillota</taxon>
        <taxon>Bacilli</taxon>
        <taxon>Bacillales</taxon>
        <taxon>Paenibacillaceae</taxon>
        <taxon>Paenibacillus</taxon>
    </lineage>
</organism>
<proteinExistence type="predicted"/>
<dbReference type="EMBL" id="MKQP01000011">
    <property type="protein sequence ID" value="OMD33428.1"/>
    <property type="molecule type" value="Genomic_DNA"/>
</dbReference>
<sequence>MSRLTIRPEIKDGESLSSYLMRACRANMVLYLDLLRHVQPIRSMDVFYRRSIRIDIMPQQKHDMKRLAMLIGQTEKSLFEMTYDSLRLKFNHYGLYFDESFLTLMPVLLESNKRKFCTHCLEENLGFQMLWQVRDIDVCFKHNVKLRTSCPICNHDQSYIHNNLGAYRCYHCENYLFSENQQFHEANEEYMHQRYDEWKYILDSKKRLFPGLVDGLDLQKTICITLIYILQLQLEESPTQYRYNLVSRLLRHDFLHSILRFINDQTSPQKVTFPQLMKILNKAKIRMIDFVEMKVPASYVNSIKSLKVQESVIRKCLSPWCITFEKSDALKEIPYTHFSSFKNQKFSNTSICVNCGIRYGLNMNTKQWLEIDTNIDLINNVVLMLWFDKSEKEIRISLDITYRKLYQALGYALRYNLLPDNKREIYMKYSQSDLDIIECFKELYSEATTITYKAQKWYGWHGIEFFYHFYNPVVQQYRWIEYTQKNKFINKQKVLKVQPHIEKTLNDILYLEEELTTKEIAASLDIEFINFQKYGFSKKVQEIKRQMQKQATESELFDKVQEYVKTMDQVRLSVFIITSGKAQMILRNPCLLWRIILPSSLL</sequence>
<protein>
    <recommendedName>
        <fullName evidence="1">TniQ domain-containing protein</fullName>
    </recommendedName>
</protein>
<gene>
    <name evidence="2" type="ORF">BJP51_11560</name>
</gene>
<dbReference type="AlphaFoldDB" id="A0A1R0XEC7"/>
<dbReference type="InterPro" id="IPR009492">
    <property type="entry name" value="TniQ"/>
</dbReference>
<dbReference type="Pfam" id="PF06527">
    <property type="entry name" value="TniQ"/>
    <property type="match status" value="1"/>
</dbReference>
<evidence type="ECO:0000259" key="1">
    <source>
        <dbReference type="Pfam" id="PF06527"/>
    </source>
</evidence>
<comment type="caution">
    <text evidence="2">The sequence shown here is derived from an EMBL/GenBank/DDBJ whole genome shotgun (WGS) entry which is preliminary data.</text>
</comment>
<name>A0A1R0XEC7_9BACL</name>
<reference evidence="2 3" key="1">
    <citation type="submission" date="2016-10" db="EMBL/GenBank/DDBJ databases">
        <title>Paenibacillus species isolates.</title>
        <authorList>
            <person name="Beno S.M."/>
        </authorList>
    </citation>
    <scope>NUCLEOTIDE SEQUENCE [LARGE SCALE GENOMIC DNA]</scope>
    <source>
        <strain evidence="2 3">FSL H7-0604</strain>
    </source>
</reference>